<proteinExistence type="predicted"/>
<dbReference type="Gene3D" id="1.10.10.60">
    <property type="entry name" value="Homeodomain-like"/>
    <property type="match status" value="1"/>
</dbReference>
<accession>A0A517XVE4</accession>
<dbReference type="RefSeq" id="WP_145240471.1">
    <property type="nucleotide sequence ID" value="NZ_CP036273.1"/>
</dbReference>
<dbReference type="OrthoDB" id="9789566at2"/>
<name>A0A517XVE4_9BACT</name>
<protein>
    <submittedName>
        <fullName evidence="5">HTH-type transcriptional repressor AcnR</fullName>
    </submittedName>
</protein>
<gene>
    <name evidence="5" type="primary">acnR</name>
    <name evidence="5" type="ORF">ETAA1_34490</name>
</gene>
<feature type="DNA-binding region" description="H-T-H motif" evidence="2">
    <location>
        <begin position="34"/>
        <end position="53"/>
    </location>
</feature>
<feature type="compositionally biased region" description="Basic and acidic residues" evidence="3">
    <location>
        <begin position="213"/>
        <end position="230"/>
    </location>
</feature>
<keyword evidence="6" id="KW-1185">Reference proteome</keyword>
<dbReference type="Pfam" id="PF09209">
    <property type="entry name" value="CecR_C"/>
    <property type="match status" value="1"/>
</dbReference>
<dbReference type="GO" id="GO:0000976">
    <property type="term" value="F:transcription cis-regulatory region binding"/>
    <property type="evidence" value="ECO:0007669"/>
    <property type="project" value="TreeGrafter"/>
</dbReference>
<dbReference type="PANTHER" id="PTHR30055">
    <property type="entry name" value="HTH-TYPE TRANSCRIPTIONAL REGULATOR RUTR"/>
    <property type="match status" value="1"/>
</dbReference>
<dbReference type="InterPro" id="IPR009057">
    <property type="entry name" value="Homeodomain-like_sf"/>
</dbReference>
<dbReference type="InterPro" id="IPR036271">
    <property type="entry name" value="Tet_transcr_reg_TetR-rel_C_sf"/>
</dbReference>
<dbReference type="SUPFAM" id="SSF46689">
    <property type="entry name" value="Homeodomain-like"/>
    <property type="match status" value="1"/>
</dbReference>
<evidence type="ECO:0000256" key="2">
    <source>
        <dbReference type="PROSITE-ProRule" id="PRU00335"/>
    </source>
</evidence>
<evidence type="ECO:0000259" key="4">
    <source>
        <dbReference type="PROSITE" id="PS50977"/>
    </source>
</evidence>
<evidence type="ECO:0000313" key="5">
    <source>
        <dbReference type="EMBL" id="QDU21482.1"/>
    </source>
</evidence>
<dbReference type="Proteomes" id="UP000319576">
    <property type="component" value="Chromosome"/>
</dbReference>
<dbReference type="PROSITE" id="PS01081">
    <property type="entry name" value="HTH_TETR_1"/>
    <property type="match status" value="1"/>
</dbReference>
<dbReference type="Gene3D" id="1.10.357.10">
    <property type="entry name" value="Tetracycline Repressor, domain 2"/>
    <property type="match status" value="1"/>
</dbReference>
<dbReference type="InterPro" id="IPR001647">
    <property type="entry name" value="HTH_TetR"/>
</dbReference>
<dbReference type="InterPro" id="IPR023772">
    <property type="entry name" value="DNA-bd_HTH_TetR-type_CS"/>
</dbReference>
<dbReference type="AlphaFoldDB" id="A0A517XVE4"/>
<dbReference type="GO" id="GO:0003700">
    <property type="term" value="F:DNA-binding transcription factor activity"/>
    <property type="evidence" value="ECO:0007669"/>
    <property type="project" value="TreeGrafter"/>
</dbReference>
<dbReference type="PROSITE" id="PS50977">
    <property type="entry name" value="HTH_TETR_2"/>
    <property type="match status" value="1"/>
</dbReference>
<dbReference type="InterPro" id="IPR015292">
    <property type="entry name" value="Tscrpt_reg_YbiH_C"/>
</dbReference>
<feature type="domain" description="HTH tetR-type" evidence="4">
    <location>
        <begin position="11"/>
        <end position="71"/>
    </location>
</feature>
<sequence length="230" mass="25366">MTSPLATPEPSDARERLLAAAEVEFAERGYDGATVREITRRAGANIAAINYYFGDKERLYVEAVKYAHSCATGGPLPTAPVGTTPVQRLAAFIREMLRRMHAPARPTSMKLMMREMTDPGKAANVVVDEFIRPMAFALREHLRAVLPGLDEKRLLMTGFSVIGQCLFYRQNRPVAELIFGRDAIAELDLDAVADHVVRFTLAALGEGPPIAETKTDGHKKARKDTIMNDL</sequence>
<evidence type="ECO:0000256" key="3">
    <source>
        <dbReference type="SAM" id="MobiDB-lite"/>
    </source>
</evidence>
<dbReference type="InterPro" id="IPR050109">
    <property type="entry name" value="HTH-type_TetR-like_transc_reg"/>
</dbReference>
<dbReference type="SUPFAM" id="SSF48498">
    <property type="entry name" value="Tetracyclin repressor-like, C-terminal domain"/>
    <property type="match status" value="1"/>
</dbReference>
<evidence type="ECO:0000313" key="6">
    <source>
        <dbReference type="Proteomes" id="UP000319576"/>
    </source>
</evidence>
<feature type="region of interest" description="Disordered" evidence="3">
    <location>
        <begin position="210"/>
        <end position="230"/>
    </location>
</feature>
<dbReference type="PRINTS" id="PR00455">
    <property type="entry name" value="HTHTETR"/>
</dbReference>
<reference evidence="5 6" key="1">
    <citation type="submission" date="2019-02" db="EMBL/GenBank/DDBJ databases">
        <title>Deep-cultivation of Planctomycetes and their phenomic and genomic characterization uncovers novel biology.</title>
        <authorList>
            <person name="Wiegand S."/>
            <person name="Jogler M."/>
            <person name="Boedeker C."/>
            <person name="Pinto D."/>
            <person name="Vollmers J."/>
            <person name="Rivas-Marin E."/>
            <person name="Kohn T."/>
            <person name="Peeters S.H."/>
            <person name="Heuer A."/>
            <person name="Rast P."/>
            <person name="Oberbeckmann S."/>
            <person name="Bunk B."/>
            <person name="Jeske O."/>
            <person name="Meyerdierks A."/>
            <person name="Storesund J.E."/>
            <person name="Kallscheuer N."/>
            <person name="Luecker S."/>
            <person name="Lage O.M."/>
            <person name="Pohl T."/>
            <person name="Merkel B.J."/>
            <person name="Hornburger P."/>
            <person name="Mueller R.-W."/>
            <person name="Bruemmer F."/>
            <person name="Labrenz M."/>
            <person name="Spormann A.M."/>
            <person name="Op den Camp H."/>
            <person name="Overmann J."/>
            <person name="Amann R."/>
            <person name="Jetten M.S.M."/>
            <person name="Mascher T."/>
            <person name="Medema M.H."/>
            <person name="Devos D.P."/>
            <person name="Kaster A.-K."/>
            <person name="Ovreas L."/>
            <person name="Rohde M."/>
            <person name="Galperin M.Y."/>
            <person name="Jogler C."/>
        </authorList>
    </citation>
    <scope>NUCLEOTIDE SEQUENCE [LARGE SCALE GENOMIC DNA]</scope>
    <source>
        <strain evidence="5 6">ETA_A1</strain>
    </source>
</reference>
<dbReference type="Pfam" id="PF00440">
    <property type="entry name" value="TetR_N"/>
    <property type="match status" value="1"/>
</dbReference>
<keyword evidence="1 2" id="KW-0238">DNA-binding</keyword>
<dbReference type="EMBL" id="CP036273">
    <property type="protein sequence ID" value="QDU21482.1"/>
    <property type="molecule type" value="Genomic_DNA"/>
</dbReference>
<dbReference type="PANTHER" id="PTHR30055:SF226">
    <property type="entry name" value="HTH-TYPE TRANSCRIPTIONAL REGULATOR PKSA"/>
    <property type="match status" value="1"/>
</dbReference>
<evidence type="ECO:0000256" key="1">
    <source>
        <dbReference type="ARBA" id="ARBA00023125"/>
    </source>
</evidence>
<dbReference type="KEGG" id="uli:ETAA1_34490"/>
<organism evidence="5 6">
    <name type="scientific">Urbifossiella limnaea</name>
    <dbReference type="NCBI Taxonomy" id="2528023"/>
    <lineage>
        <taxon>Bacteria</taxon>
        <taxon>Pseudomonadati</taxon>
        <taxon>Planctomycetota</taxon>
        <taxon>Planctomycetia</taxon>
        <taxon>Gemmatales</taxon>
        <taxon>Gemmataceae</taxon>
        <taxon>Urbifossiella</taxon>
    </lineage>
</organism>